<name>A0A6J4N0M9_9BACT</name>
<gene>
    <name evidence="2" type="ORF">AVDCRST_MAG89-4873</name>
</gene>
<evidence type="ECO:0000256" key="1">
    <source>
        <dbReference type="SAM" id="MobiDB-lite"/>
    </source>
</evidence>
<sequence length="103" mass="11130">PDRPDDSQTILGGALEEADRDQFADEGYGSRPLNAERSEVQQPVNRTNFSEDELDNQDPHGKHAAVTLDSAPQQLNAQGQVGEGLKPGVELALEQADLPVKPE</sequence>
<accession>A0A6J4N0M9</accession>
<reference evidence="2" key="1">
    <citation type="submission" date="2020-02" db="EMBL/GenBank/DDBJ databases">
        <authorList>
            <person name="Meier V. D."/>
        </authorList>
    </citation>
    <scope>NUCLEOTIDE SEQUENCE</scope>
    <source>
        <strain evidence="2">AVDCRST_MAG89</strain>
    </source>
</reference>
<feature type="non-terminal residue" evidence="2">
    <location>
        <position position="1"/>
    </location>
</feature>
<protein>
    <submittedName>
        <fullName evidence="2">Uncharacterized protein</fullName>
    </submittedName>
</protein>
<organism evidence="2">
    <name type="scientific">uncultured Gemmatimonadota bacterium</name>
    <dbReference type="NCBI Taxonomy" id="203437"/>
    <lineage>
        <taxon>Bacteria</taxon>
        <taxon>Pseudomonadati</taxon>
        <taxon>Gemmatimonadota</taxon>
        <taxon>environmental samples</taxon>
    </lineage>
</organism>
<evidence type="ECO:0000313" key="2">
    <source>
        <dbReference type="EMBL" id="CAA9374444.1"/>
    </source>
</evidence>
<proteinExistence type="predicted"/>
<dbReference type="EMBL" id="CADCTV010001025">
    <property type="protein sequence ID" value="CAA9374444.1"/>
    <property type="molecule type" value="Genomic_DNA"/>
</dbReference>
<feature type="region of interest" description="Disordered" evidence="1">
    <location>
        <begin position="1"/>
        <end position="63"/>
    </location>
</feature>
<dbReference type="AlphaFoldDB" id="A0A6J4N0M9"/>